<dbReference type="Pfam" id="PF07690">
    <property type="entry name" value="MFS_1"/>
    <property type="match status" value="1"/>
</dbReference>
<proteinExistence type="predicted"/>
<feature type="transmembrane region" description="Helical" evidence="7">
    <location>
        <begin position="104"/>
        <end position="124"/>
    </location>
</feature>
<accession>A0ABS2ULM8</accession>
<comment type="subcellular location">
    <subcellularLocation>
        <location evidence="1">Cell membrane</location>
        <topology evidence="1">Multi-pass membrane protein</topology>
    </subcellularLocation>
</comment>
<evidence type="ECO:0000256" key="1">
    <source>
        <dbReference type="ARBA" id="ARBA00004651"/>
    </source>
</evidence>
<dbReference type="InterPro" id="IPR050171">
    <property type="entry name" value="MFS_Transporters"/>
</dbReference>
<reference evidence="8 9" key="1">
    <citation type="journal article" date="2016" name="Arch. Microbiol.">
        <title>Streptomyces zhihengii sp. nov., isolated from rhizospheric soil of Psammosilene tunicoides.</title>
        <authorList>
            <person name="Huang M.J."/>
            <person name="Fei J.J."/>
            <person name="Salam N."/>
            <person name="Kim C.J."/>
            <person name="Hozzein W.N."/>
            <person name="Xiao M."/>
            <person name="Huang H.Q."/>
            <person name="Li W.J."/>
        </authorList>
    </citation>
    <scope>NUCLEOTIDE SEQUENCE [LARGE SCALE GENOMIC DNA]</scope>
    <source>
        <strain evidence="8 9">YIM T102</strain>
    </source>
</reference>
<feature type="transmembrane region" description="Helical" evidence="7">
    <location>
        <begin position="357"/>
        <end position="379"/>
    </location>
</feature>
<name>A0ABS2ULM8_9ACTN</name>
<evidence type="ECO:0000313" key="9">
    <source>
        <dbReference type="Proteomes" id="UP000664109"/>
    </source>
</evidence>
<evidence type="ECO:0000256" key="6">
    <source>
        <dbReference type="ARBA" id="ARBA00023136"/>
    </source>
</evidence>
<gene>
    <name evidence="8" type="ORF">JE024_06745</name>
</gene>
<keyword evidence="2" id="KW-0813">Transport</keyword>
<comment type="caution">
    <text evidence="8">The sequence shown here is derived from an EMBL/GenBank/DDBJ whole genome shotgun (WGS) entry which is preliminary data.</text>
</comment>
<feature type="transmembrane region" description="Helical" evidence="7">
    <location>
        <begin position="223"/>
        <end position="250"/>
    </location>
</feature>
<dbReference type="PANTHER" id="PTHR23517">
    <property type="entry name" value="RESISTANCE PROTEIN MDTM, PUTATIVE-RELATED-RELATED"/>
    <property type="match status" value="1"/>
</dbReference>
<feature type="transmembrane region" description="Helical" evidence="7">
    <location>
        <begin position="262"/>
        <end position="281"/>
    </location>
</feature>
<feature type="transmembrane region" description="Helical" evidence="7">
    <location>
        <begin position="152"/>
        <end position="174"/>
    </location>
</feature>
<dbReference type="RefSeq" id="WP_205372719.1">
    <property type="nucleotide sequence ID" value="NZ_JAFEJA010000001.1"/>
</dbReference>
<feature type="transmembrane region" description="Helical" evidence="7">
    <location>
        <begin position="316"/>
        <end position="336"/>
    </location>
</feature>
<sequence>MTESAQEARQGRRSFLSALLPEPGPGRLLVLCTAVASLGNGLYMAGGAVYFARVVGLSPAQIGIGLSVAGVMALVLGVPVGFLADRFGPRGTTAVLALCKAAMLVFAVFVDSFALYLVMAALLGTAEQTGHVARGALVSGVMGREGRVKLSAYMRSVFNGGFAVASLAAGFVIAVDSRSLYLGLFWGNAIAMVLVAGLYMRLPRVAPQPRQPRGRREQSAVRDVPYIMVAQVSGLARIGPTVLALGVPLWLVTHTDAPRAMAAWLMLINTLMVVFLQVYVARDADTVAGASRLQKWTFLVLAVACAVAAFSGDVPAWAAAATLAVATVLFTLGEIWGEAARWGLRYELAPENAQGQYGGVFATGDALAVIAGPVLVTTVPDRLGAVGWLLLAVLFTGSLALSGPVTRWAVRTRVPAAQAAEAAEESNLQGAPGATAPQQ</sequence>
<dbReference type="PANTHER" id="PTHR23517:SF2">
    <property type="entry name" value="MULTIDRUG RESISTANCE PROTEIN MDTH"/>
    <property type="match status" value="1"/>
</dbReference>
<evidence type="ECO:0000256" key="7">
    <source>
        <dbReference type="SAM" id="Phobius"/>
    </source>
</evidence>
<dbReference type="Gene3D" id="1.20.1250.20">
    <property type="entry name" value="MFS general substrate transporter like domains"/>
    <property type="match status" value="1"/>
</dbReference>
<keyword evidence="3" id="KW-1003">Cell membrane</keyword>
<protein>
    <submittedName>
        <fullName evidence="8">MFS transporter</fullName>
    </submittedName>
</protein>
<dbReference type="InterPro" id="IPR011701">
    <property type="entry name" value="MFS"/>
</dbReference>
<evidence type="ECO:0000256" key="5">
    <source>
        <dbReference type="ARBA" id="ARBA00022989"/>
    </source>
</evidence>
<dbReference type="InterPro" id="IPR036259">
    <property type="entry name" value="MFS_trans_sf"/>
</dbReference>
<evidence type="ECO:0000256" key="2">
    <source>
        <dbReference type="ARBA" id="ARBA00022448"/>
    </source>
</evidence>
<feature type="transmembrane region" description="Helical" evidence="7">
    <location>
        <begin position="293"/>
        <end position="310"/>
    </location>
</feature>
<dbReference type="SUPFAM" id="SSF103473">
    <property type="entry name" value="MFS general substrate transporter"/>
    <property type="match status" value="1"/>
</dbReference>
<keyword evidence="6 7" id="KW-0472">Membrane</keyword>
<evidence type="ECO:0000256" key="3">
    <source>
        <dbReference type="ARBA" id="ARBA00022475"/>
    </source>
</evidence>
<feature type="transmembrane region" description="Helical" evidence="7">
    <location>
        <begin position="180"/>
        <end position="202"/>
    </location>
</feature>
<organism evidence="8 9">
    <name type="scientific">Streptomyces zhihengii</name>
    <dbReference type="NCBI Taxonomy" id="1818004"/>
    <lineage>
        <taxon>Bacteria</taxon>
        <taxon>Bacillati</taxon>
        <taxon>Actinomycetota</taxon>
        <taxon>Actinomycetes</taxon>
        <taxon>Kitasatosporales</taxon>
        <taxon>Streptomycetaceae</taxon>
        <taxon>Streptomyces</taxon>
    </lineage>
</organism>
<dbReference type="Proteomes" id="UP000664109">
    <property type="component" value="Unassembled WGS sequence"/>
</dbReference>
<dbReference type="EMBL" id="JAFEJA010000001">
    <property type="protein sequence ID" value="MBM9618448.1"/>
    <property type="molecule type" value="Genomic_DNA"/>
</dbReference>
<evidence type="ECO:0000256" key="4">
    <source>
        <dbReference type="ARBA" id="ARBA00022692"/>
    </source>
</evidence>
<feature type="transmembrane region" description="Helical" evidence="7">
    <location>
        <begin position="28"/>
        <end position="52"/>
    </location>
</feature>
<evidence type="ECO:0000313" key="8">
    <source>
        <dbReference type="EMBL" id="MBM9618448.1"/>
    </source>
</evidence>
<keyword evidence="4 7" id="KW-0812">Transmembrane</keyword>
<feature type="transmembrane region" description="Helical" evidence="7">
    <location>
        <begin position="64"/>
        <end position="84"/>
    </location>
</feature>
<keyword evidence="5 7" id="KW-1133">Transmembrane helix</keyword>
<feature type="transmembrane region" description="Helical" evidence="7">
    <location>
        <begin position="385"/>
        <end position="403"/>
    </location>
</feature>
<keyword evidence="9" id="KW-1185">Reference proteome</keyword>